<dbReference type="RefSeq" id="WP_101496564.1">
    <property type="nucleotide sequence ID" value="NZ_LNJZ01000006.1"/>
</dbReference>
<name>A0A4R6U4Z1_9GAMM</name>
<reference evidence="1 2" key="1">
    <citation type="submission" date="2019-03" db="EMBL/GenBank/DDBJ databases">
        <title>Genomic Encyclopedia of Type Strains, Phase IV (KMG-IV): sequencing the most valuable type-strain genomes for metagenomic binning, comparative biology and taxonomic classification.</title>
        <authorList>
            <person name="Goeker M."/>
        </authorList>
    </citation>
    <scope>NUCLEOTIDE SEQUENCE [LARGE SCALE GENOMIC DNA]</scope>
    <source>
        <strain evidence="1 2">DSM 28679</strain>
    </source>
</reference>
<proteinExistence type="predicted"/>
<comment type="caution">
    <text evidence="1">The sequence shown here is derived from an EMBL/GenBank/DDBJ whole genome shotgun (WGS) entry which is preliminary data.</text>
</comment>
<organism evidence="1 2">
    <name type="scientific">Thiopseudomonas denitrificans</name>
    <dbReference type="NCBI Taxonomy" id="1501432"/>
    <lineage>
        <taxon>Bacteria</taxon>
        <taxon>Pseudomonadati</taxon>
        <taxon>Pseudomonadota</taxon>
        <taxon>Gammaproteobacteria</taxon>
        <taxon>Pseudomonadales</taxon>
        <taxon>Pseudomonadaceae</taxon>
        <taxon>Thiopseudomonas</taxon>
    </lineage>
</organism>
<sequence>MDKEKLEVPEPSKRDVAHSITKAGLSAIPIVGGAAVELFQNVVQPPLEKRRVAWMAQVGEKLQELEEKGLNLETLQENEQFISAAMYASQLALRTHKEEKLSALRNAVANIATGQAPEEAMQHLFLNFVDSLTELHIQILKLFQSPTPPPNMSMGGLSSVLEYNMPEMRGRRDLYDQLWKDLYTRGLINTDGMHTTMSGNGLGQKRTTGMGDAFLRFISEPK</sequence>
<dbReference type="EMBL" id="SNYK01000001">
    <property type="protein sequence ID" value="TDQ39873.1"/>
    <property type="molecule type" value="Genomic_DNA"/>
</dbReference>
<keyword evidence="2" id="KW-1185">Reference proteome</keyword>
<evidence type="ECO:0000313" key="1">
    <source>
        <dbReference type="EMBL" id="TDQ39873.1"/>
    </source>
</evidence>
<evidence type="ECO:0000313" key="2">
    <source>
        <dbReference type="Proteomes" id="UP000294575"/>
    </source>
</evidence>
<dbReference type="OrthoDB" id="6902230at2"/>
<dbReference type="AlphaFoldDB" id="A0A4R6U4Z1"/>
<protein>
    <submittedName>
        <fullName evidence="1">Uncharacterized protein</fullName>
    </submittedName>
</protein>
<dbReference type="Proteomes" id="UP000294575">
    <property type="component" value="Unassembled WGS sequence"/>
</dbReference>
<gene>
    <name evidence="1" type="ORF">DFQ45_1011</name>
</gene>
<accession>A0A4R6U4Z1</accession>